<dbReference type="PIRSF" id="PIRSF004925">
    <property type="entry name" value="HcaT"/>
    <property type="match status" value="1"/>
</dbReference>
<dbReference type="KEGG" id="dee:HQN60_13415"/>
<feature type="transmembrane region" description="Helical" evidence="8">
    <location>
        <begin position="135"/>
        <end position="152"/>
    </location>
</feature>
<keyword evidence="6 8" id="KW-1133">Transmembrane helix</keyword>
<feature type="transmembrane region" description="Helical" evidence="8">
    <location>
        <begin position="76"/>
        <end position="95"/>
    </location>
</feature>
<reference evidence="10 11" key="1">
    <citation type="submission" date="2020-05" db="EMBL/GenBank/DDBJ databases">
        <title>Complete genome sequence of Deefgea sp. D17.</title>
        <authorList>
            <person name="Bae J.-W."/>
            <person name="Han J.E."/>
        </authorList>
    </citation>
    <scope>NUCLEOTIDE SEQUENCE [LARGE SCALE GENOMIC DNA]</scope>
    <source>
        <strain evidence="10 11">D17</strain>
    </source>
</reference>
<gene>
    <name evidence="10" type="ORF">HQN60_13415</name>
</gene>
<proteinExistence type="predicted"/>
<dbReference type="InterPro" id="IPR026032">
    <property type="entry name" value="HcaT-like"/>
</dbReference>
<accession>A0A6M8SWE9</accession>
<evidence type="ECO:0000256" key="4">
    <source>
        <dbReference type="ARBA" id="ARBA00022519"/>
    </source>
</evidence>
<dbReference type="InterPro" id="IPR024989">
    <property type="entry name" value="MFS_assoc_dom"/>
</dbReference>
<feature type="transmembrane region" description="Helical" evidence="8">
    <location>
        <begin position="268"/>
        <end position="292"/>
    </location>
</feature>
<dbReference type="GO" id="GO:0015528">
    <property type="term" value="F:lactose:proton symporter activity"/>
    <property type="evidence" value="ECO:0007669"/>
    <property type="project" value="TreeGrafter"/>
</dbReference>
<protein>
    <submittedName>
        <fullName evidence="10">MFS transporter</fullName>
    </submittedName>
</protein>
<evidence type="ECO:0000313" key="11">
    <source>
        <dbReference type="Proteomes" id="UP000504844"/>
    </source>
</evidence>
<dbReference type="PANTHER" id="PTHR23522">
    <property type="entry name" value="BLL5896 PROTEIN"/>
    <property type="match status" value="1"/>
</dbReference>
<feature type="transmembrane region" description="Helical" evidence="8">
    <location>
        <begin position="101"/>
        <end position="123"/>
    </location>
</feature>
<keyword evidence="4" id="KW-0997">Cell inner membrane</keyword>
<evidence type="ECO:0000256" key="3">
    <source>
        <dbReference type="ARBA" id="ARBA00022475"/>
    </source>
</evidence>
<feature type="domain" description="Major facilitator superfamily (MFS) profile" evidence="9">
    <location>
        <begin position="5"/>
        <end position="381"/>
    </location>
</feature>
<evidence type="ECO:0000313" key="10">
    <source>
        <dbReference type="EMBL" id="QKJ67630.1"/>
    </source>
</evidence>
<feature type="transmembrane region" description="Helical" evidence="8">
    <location>
        <begin position="357"/>
        <end position="377"/>
    </location>
</feature>
<dbReference type="AlphaFoldDB" id="A0A6M8SWE9"/>
<evidence type="ECO:0000256" key="6">
    <source>
        <dbReference type="ARBA" id="ARBA00022989"/>
    </source>
</evidence>
<comment type="subcellular location">
    <subcellularLocation>
        <location evidence="1">Cell inner membrane</location>
        <topology evidence="1">Multi-pass membrane protein</topology>
    </subcellularLocation>
</comment>
<sequence length="382" mass="41795">MQKSKALLLIAGFYFCYFAFNGLFSPYWGLYLAELSFPAWQIGILTSLTQINRIYAPALWGWLADRSGQRQKILRLAGVMGLVFFLPLLLTHSFWPLLISVWIASFFWSSALPLVEATSMTLLAGNSGAYARLRVWGSIGFVVAALLAGYLIEAFGVGVLPMAVVSVMAGLAIYSFYVPEAPALVKNQLASVKFFDVLAKTEVKALLLACFLMALAHGAYYSFYSIYMVEHGYSKRVVAWLWTLGVIAEIAVFWLMPSITQRFSLKKIFLWGLLLAVLRFMLIGLAADFIVLLIVAQLAHGFTFGSHHAVTMSYIHRHFSGAHQAKGQALNIAVSFGLGGSLGGILAGVLWPQGGAMVFMLSACMALLGFGVAWVGINKNNT</sequence>
<dbReference type="Proteomes" id="UP000504844">
    <property type="component" value="Chromosome"/>
</dbReference>
<dbReference type="InterPro" id="IPR036259">
    <property type="entry name" value="MFS_trans_sf"/>
</dbReference>
<dbReference type="Gene3D" id="1.20.1250.20">
    <property type="entry name" value="MFS general substrate transporter like domains"/>
    <property type="match status" value="2"/>
</dbReference>
<dbReference type="EMBL" id="CP054143">
    <property type="protein sequence ID" value="QKJ67630.1"/>
    <property type="molecule type" value="Genomic_DNA"/>
</dbReference>
<keyword evidence="3" id="KW-1003">Cell membrane</keyword>
<name>A0A6M8SWE9_9NEIS</name>
<keyword evidence="5 8" id="KW-0812">Transmembrane</keyword>
<feature type="transmembrane region" description="Helical" evidence="8">
    <location>
        <begin position="239"/>
        <end position="256"/>
    </location>
</feature>
<keyword evidence="2" id="KW-0813">Transport</keyword>
<evidence type="ECO:0000256" key="1">
    <source>
        <dbReference type="ARBA" id="ARBA00004429"/>
    </source>
</evidence>
<dbReference type="PROSITE" id="PS50850">
    <property type="entry name" value="MFS"/>
    <property type="match status" value="1"/>
</dbReference>
<dbReference type="SUPFAM" id="SSF103473">
    <property type="entry name" value="MFS general substrate transporter"/>
    <property type="match status" value="1"/>
</dbReference>
<evidence type="ECO:0000259" key="9">
    <source>
        <dbReference type="PROSITE" id="PS50850"/>
    </source>
</evidence>
<dbReference type="InterPro" id="IPR020846">
    <property type="entry name" value="MFS_dom"/>
</dbReference>
<dbReference type="Pfam" id="PF12832">
    <property type="entry name" value="MFS_1_like"/>
    <property type="match status" value="1"/>
</dbReference>
<feature type="transmembrane region" description="Helical" evidence="8">
    <location>
        <begin position="158"/>
        <end position="178"/>
    </location>
</feature>
<keyword evidence="11" id="KW-1185">Reference proteome</keyword>
<feature type="transmembrane region" description="Helical" evidence="8">
    <location>
        <begin position="329"/>
        <end position="351"/>
    </location>
</feature>
<dbReference type="GO" id="GO:0030395">
    <property type="term" value="F:lactose binding"/>
    <property type="evidence" value="ECO:0007669"/>
    <property type="project" value="TreeGrafter"/>
</dbReference>
<evidence type="ECO:0000256" key="2">
    <source>
        <dbReference type="ARBA" id="ARBA00022448"/>
    </source>
</evidence>
<feature type="transmembrane region" description="Helical" evidence="8">
    <location>
        <begin position="298"/>
        <end position="317"/>
    </location>
</feature>
<feature type="transmembrane region" description="Helical" evidence="8">
    <location>
        <begin position="7"/>
        <end position="28"/>
    </location>
</feature>
<evidence type="ECO:0000256" key="8">
    <source>
        <dbReference type="SAM" id="Phobius"/>
    </source>
</evidence>
<feature type="transmembrane region" description="Helical" evidence="8">
    <location>
        <begin position="205"/>
        <end position="227"/>
    </location>
</feature>
<dbReference type="NCBIfam" id="NF037955">
    <property type="entry name" value="mfs"/>
    <property type="match status" value="1"/>
</dbReference>
<dbReference type="GO" id="GO:0005886">
    <property type="term" value="C:plasma membrane"/>
    <property type="evidence" value="ECO:0007669"/>
    <property type="project" value="UniProtKB-SubCell"/>
</dbReference>
<feature type="transmembrane region" description="Helical" evidence="8">
    <location>
        <begin position="40"/>
        <end position="64"/>
    </location>
</feature>
<keyword evidence="7 8" id="KW-0472">Membrane</keyword>
<evidence type="ECO:0000256" key="7">
    <source>
        <dbReference type="ARBA" id="ARBA00023136"/>
    </source>
</evidence>
<dbReference type="PANTHER" id="PTHR23522:SF10">
    <property type="entry name" value="3-PHENYLPROPIONIC ACID TRANSPORTER-RELATED"/>
    <property type="match status" value="1"/>
</dbReference>
<dbReference type="RefSeq" id="WP_173534131.1">
    <property type="nucleotide sequence ID" value="NZ_CP054143.1"/>
</dbReference>
<evidence type="ECO:0000256" key="5">
    <source>
        <dbReference type="ARBA" id="ARBA00022692"/>
    </source>
</evidence>
<organism evidence="10 11">
    <name type="scientific">Deefgea piscis</name>
    <dbReference type="NCBI Taxonomy" id="2739061"/>
    <lineage>
        <taxon>Bacteria</taxon>
        <taxon>Pseudomonadati</taxon>
        <taxon>Pseudomonadota</taxon>
        <taxon>Betaproteobacteria</taxon>
        <taxon>Neisseriales</taxon>
        <taxon>Chitinibacteraceae</taxon>
        <taxon>Deefgea</taxon>
    </lineage>
</organism>